<protein>
    <submittedName>
        <fullName evidence="8">ARAD1D08778p</fullName>
    </submittedName>
</protein>
<comment type="function">
    <text evidence="6">Component of the MSS1-MTO1 complex that catalyzes the 5-carboxymethylaminomethyluridine (cmnm(5)U) modification at the 34th wobble position (U34) of mitochondrial tRNAs.</text>
</comment>
<accession>A0A060TDN9</accession>
<dbReference type="InterPro" id="IPR002218">
    <property type="entry name" value="MnmG-rel"/>
</dbReference>
<comment type="cofactor">
    <cofactor evidence="1">
        <name>FAD</name>
        <dbReference type="ChEBI" id="CHEBI:57692"/>
    </cofactor>
</comment>
<dbReference type="AlphaFoldDB" id="A0A060TDN9"/>
<dbReference type="FunFam" id="3.50.50.60:FF:000145">
    <property type="entry name" value="tRNA uridine 5-carboxymethylaminomethyl modification enzyme"/>
    <property type="match status" value="1"/>
</dbReference>
<dbReference type="NCBIfam" id="TIGR00136">
    <property type="entry name" value="mnmG_gidA"/>
    <property type="match status" value="1"/>
</dbReference>
<dbReference type="InterPro" id="IPR026904">
    <property type="entry name" value="MnmG_C"/>
</dbReference>
<dbReference type="FunFam" id="1.10.150.570:FF:000001">
    <property type="entry name" value="tRNA uridine 5-carboxymethylaminomethyl modification enzyme MnmG"/>
    <property type="match status" value="1"/>
</dbReference>
<dbReference type="Pfam" id="PF01134">
    <property type="entry name" value="GIDA"/>
    <property type="match status" value="1"/>
</dbReference>
<evidence type="ECO:0000313" key="8">
    <source>
        <dbReference type="EMBL" id="CDP37321.1"/>
    </source>
</evidence>
<comment type="similarity">
    <text evidence="2">Belongs to the MnmG family.</text>
</comment>
<dbReference type="InterPro" id="IPR004416">
    <property type="entry name" value="MnmG"/>
</dbReference>
<name>A0A060TDN9_BLAAD</name>
<dbReference type="PROSITE" id="PS01280">
    <property type="entry name" value="GIDA_1"/>
    <property type="match status" value="1"/>
</dbReference>
<dbReference type="GO" id="GO:0070899">
    <property type="term" value="P:mitochondrial tRNA wobble uridine modification"/>
    <property type="evidence" value="ECO:0007669"/>
    <property type="project" value="UniProtKB-ARBA"/>
</dbReference>
<keyword evidence="4" id="KW-0819">tRNA processing</keyword>
<keyword evidence="3" id="KW-0285">Flavoprotein</keyword>
<keyword evidence="5" id="KW-0274">FAD</keyword>
<dbReference type="InterPro" id="IPR020595">
    <property type="entry name" value="MnmG-rel_CS"/>
</dbReference>
<evidence type="ECO:0000256" key="6">
    <source>
        <dbReference type="ARBA" id="ARBA00054993"/>
    </source>
</evidence>
<dbReference type="InterPro" id="IPR044920">
    <property type="entry name" value="MnmG_C_subdom_sf"/>
</dbReference>
<dbReference type="InterPro" id="IPR036188">
    <property type="entry name" value="FAD/NAD-bd_sf"/>
</dbReference>
<dbReference type="PhylomeDB" id="A0A060TDN9"/>
<proteinExistence type="inferred from homology"/>
<feature type="domain" description="tRNA uridine 5-carboxymethylaminomethyl modification enzyme C-terminal subdomain" evidence="7">
    <location>
        <begin position="578"/>
        <end position="649"/>
    </location>
</feature>
<dbReference type="PANTHER" id="PTHR11806:SF0">
    <property type="entry name" value="PROTEIN MTO1 HOMOLOG, MITOCHONDRIAL"/>
    <property type="match status" value="1"/>
</dbReference>
<dbReference type="FunFam" id="3.50.50.60:FF:000002">
    <property type="entry name" value="tRNA uridine 5-carboxymethylaminomethyl modification enzyme MnmG"/>
    <property type="match status" value="1"/>
</dbReference>
<dbReference type="InterPro" id="IPR049312">
    <property type="entry name" value="GIDA_C_N"/>
</dbReference>
<evidence type="ECO:0000256" key="4">
    <source>
        <dbReference type="ARBA" id="ARBA00022694"/>
    </source>
</evidence>
<reference evidence="8" key="2">
    <citation type="submission" date="2014-06" db="EMBL/GenBank/DDBJ databases">
        <title>The complete genome of Blastobotrys (Arxula) adeninivorans LS3 - a yeast of biotechnological interest.</title>
        <authorList>
            <person name="Kunze G."/>
            <person name="Gaillardin C."/>
            <person name="Czernicka M."/>
            <person name="Durrens P."/>
            <person name="Martin T."/>
            <person name="Boer E."/>
            <person name="Gabaldon T."/>
            <person name="Cruz J."/>
            <person name="Talla E."/>
            <person name="Marck C."/>
            <person name="Goffeau A."/>
            <person name="Barbe V."/>
            <person name="Baret P."/>
            <person name="Baronian K."/>
            <person name="Beier S."/>
            <person name="Bleykasten C."/>
            <person name="Bode R."/>
            <person name="Casaregola S."/>
            <person name="Despons L."/>
            <person name="Fairhead C."/>
            <person name="Giersberg M."/>
            <person name="Gierski P."/>
            <person name="Hahnel U."/>
            <person name="Hartmann A."/>
            <person name="Jankowska D."/>
            <person name="Jubin C."/>
            <person name="Jung P."/>
            <person name="Lafontaine I."/>
            <person name="Leh-Louis V."/>
            <person name="Lemaire M."/>
            <person name="Marcet-Houben M."/>
            <person name="Mascher M."/>
            <person name="Morel G."/>
            <person name="Richard G.-F."/>
            <person name="Riechen J."/>
            <person name="Sacerdot C."/>
            <person name="Sarkar A."/>
            <person name="Savel G."/>
            <person name="Schacherer J."/>
            <person name="Sherman D."/>
            <person name="Straub M.-L."/>
            <person name="Stein N."/>
            <person name="Thierry A."/>
            <person name="Trautwein-Schult A."/>
            <person name="Westhof E."/>
            <person name="Worch S."/>
            <person name="Dujon B."/>
            <person name="Souciet J.-L."/>
            <person name="Wincker P."/>
            <person name="Scholz U."/>
            <person name="Neuveglise N."/>
        </authorList>
    </citation>
    <scope>NUCLEOTIDE SEQUENCE</scope>
    <source>
        <strain evidence="8">LS3</strain>
    </source>
</reference>
<dbReference type="GO" id="GO:0005739">
    <property type="term" value="C:mitochondrion"/>
    <property type="evidence" value="ECO:0007669"/>
    <property type="project" value="GOC"/>
</dbReference>
<dbReference type="Pfam" id="PF21680">
    <property type="entry name" value="GIDA_C_1st"/>
    <property type="match status" value="1"/>
</dbReference>
<dbReference type="EMBL" id="HG937694">
    <property type="protein sequence ID" value="CDP37321.1"/>
    <property type="molecule type" value="Genomic_DNA"/>
</dbReference>
<evidence type="ECO:0000256" key="2">
    <source>
        <dbReference type="ARBA" id="ARBA00007653"/>
    </source>
</evidence>
<dbReference type="Gene3D" id="1.10.150.570">
    <property type="entry name" value="GidA associated domain, C-terminal subdomain"/>
    <property type="match status" value="1"/>
</dbReference>
<dbReference type="GO" id="GO:0050660">
    <property type="term" value="F:flavin adenine dinucleotide binding"/>
    <property type="evidence" value="ECO:0007669"/>
    <property type="project" value="InterPro"/>
</dbReference>
<evidence type="ECO:0000259" key="7">
    <source>
        <dbReference type="SMART" id="SM01228"/>
    </source>
</evidence>
<reference evidence="8" key="1">
    <citation type="submission" date="2014-02" db="EMBL/GenBank/DDBJ databases">
        <authorList>
            <person name="Genoscope - CEA"/>
        </authorList>
    </citation>
    <scope>NUCLEOTIDE SEQUENCE</scope>
    <source>
        <strain evidence="8">LS3</strain>
    </source>
</reference>
<dbReference type="Gene3D" id="3.50.50.60">
    <property type="entry name" value="FAD/NAD(P)-binding domain"/>
    <property type="match status" value="2"/>
</dbReference>
<evidence type="ECO:0000256" key="3">
    <source>
        <dbReference type="ARBA" id="ARBA00022630"/>
    </source>
</evidence>
<dbReference type="PROSITE" id="PS01281">
    <property type="entry name" value="GIDA_2"/>
    <property type="match status" value="1"/>
</dbReference>
<dbReference type="PANTHER" id="PTHR11806">
    <property type="entry name" value="GLUCOSE INHIBITED DIVISION PROTEIN A"/>
    <property type="match status" value="1"/>
</dbReference>
<evidence type="ECO:0000256" key="1">
    <source>
        <dbReference type="ARBA" id="ARBA00001974"/>
    </source>
</evidence>
<dbReference type="Gene3D" id="1.10.10.1800">
    <property type="entry name" value="tRNA uridine 5-carboxymethylaminomethyl modification enzyme MnmG/GidA"/>
    <property type="match status" value="1"/>
</dbReference>
<dbReference type="HAMAP" id="MF_00129">
    <property type="entry name" value="MnmG_GidA"/>
    <property type="match status" value="1"/>
</dbReference>
<dbReference type="GO" id="GO:0030488">
    <property type="term" value="P:tRNA methylation"/>
    <property type="evidence" value="ECO:0007669"/>
    <property type="project" value="TreeGrafter"/>
</dbReference>
<dbReference type="Pfam" id="PF13932">
    <property type="entry name" value="SAM_GIDA_C"/>
    <property type="match status" value="1"/>
</dbReference>
<organism evidence="8">
    <name type="scientific">Blastobotrys adeninivorans</name>
    <name type="common">Yeast</name>
    <name type="synonym">Arxula adeninivorans</name>
    <dbReference type="NCBI Taxonomy" id="409370"/>
    <lineage>
        <taxon>Eukaryota</taxon>
        <taxon>Fungi</taxon>
        <taxon>Dikarya</taxon>
        <taxon>Ascomycota</taxon>
        <taxon>Saccharomycotina</taxon>
        <taxon>Dipodascomycetes</taxon>
        <taxon>Dipodascales</taxon>
        <taxon>Trichomonascaceae</taxon>
        <taxon>Blastobotrys</taxon>
    </lineage>
</organism>
<dbReference type="SMART" id="SM01228">
    <property type="entry name" value="GIDA_assoc_3"/>
    <property type="match status" value="1"/>
</dbReference>
<dbReference type="InterPro" id="IPR047001">
    <property type="entry name" value="MnmG_C_subdom"/>
</dbReference>
<sequence length="655" mass="71724">MLSRVGVKLGKLSKLGPRSCQRGISRSAVPSLDTTTLSSQVVVVGGGHAGCEAAAAAARSGAQTTLITPKLSNIGTCSCNPSFGGIGKGTLLKEIDALDGVASRVVDKAGIHYQTLNRSRGPAVWGPRAQIDRDIYKREMLSLLQDYENLTIQTDTVEDVVVDDHTGAVCGVVLGSGQVARTTKVIVTTGTFLSAEIHLGLNTTPAGRIGEDPTYGLSGTLKNAGFTVGRLKTGTPPRLRANTIDFSGLMEQVGDHPPRPMSTINDRVDLEDSQVSCYLTRTNHNTHEILRNNLHQSVHIRETVKGPRYCPSIESKIIRFKDKPTHQVWLEPEGLNSDLIYPNGISVSMPPEIQEQMLRTIGGLENVEMVQPGYGVEYDFVDPRELRPTLETKLIPGLYLAGQINGTTGYEEAAAQGIIAGINAGLAIAGQDPFIVKRSQGYLGVLVDDLVTMGVEEPYRMFTSRSEFRFTVRSDNADLRLTDLGRAMGVVKDERWSKFSSDRGDYESIRQLLMTSDRSTREWSRIVPTAKVGKNDPQRRTAFELLRLSEVSINDLKSEFPQLESISPRVLEQVDIDAKYAPYISRELSSVRAFEADEGLSIPHNMDYSLIGSLSHESRSLLEKIRPETLGQARRIQGVTPAACMDLFRFVKARA</sequence>
<dbReference type="InterPro" id="IPR040131">
    <property type="entry name" value="MnmG_N"/>
</dbReference>
<evidence type="ECO:0000256" key="5">
    <source>
        <dbReference type="ARBA" id="ARBA00022827"/>
    </source>
</evidence>
<dbReference type="SUPFAM" id="SSF51905">
    <property type="entry name" value="FAD/NAD(P)-binding domain"/>
    <property type="match status" value="1"/>
</dbReference>
<gene>
    <name evidence="8" type="ORF">GNLVRS02_ARAD1D08778g</name>
</gene>